<protein>
    <submittedName>
        <fullName evidence="1">Uncharacterized protein</fullName>
    </submittedName>
</protein>
<accession>A0AAD8MFH3</accession>
<organism evidence="1 2">
    <name type="scientific">Heracleum sosnowskyi</name>
    <dbReference type="NCBI Taxonomy" id="360622"/>
    <lineage>
        <taxon>Eukaryota</taxon>
        <taxon>Viridiplantae</taxon>
        <taxon>Streptophyta</taxon>
        <taxon>Embryophyta</taxon>
        <taxon>Tracheophyta</taxon>
        <taxon>Spermatophyta</taxon>
        <taxon>Magnoliopsida</taxon>
        <taxon>eudicotyledons</taxon>
        <taxon>Gunneridae</taxon>
        <taxon>Pentapetalae</taxon>
        <taxon>asterids</taxon>
        <taxon>campanulids</taxon>
        <taxon>Apiales</taxon>
        <taxon>Apiaceae</taxon>
        <taxon>Apioideae</taxon>
        <taxon>apioid superclade</taxon>
        <taxon>Tordylieae</taxon>
        <taxon>Tordyliinae</taxon>
        <taxon>Heracleum</taxon>
    </lineage>
</organism>
<sequence length="114" mass="13261">MESLDQVPRTQLNEVLEKLATTAFPDRADPIQQSSWDQYMRIAGEVIDQVMHNCKKAIVEDNQTEMDRLEQDRLLLEMDFGRENDDTLKRWGATGYSNTRTLLKNNTETGHYIL</sequence>
<evidence type="ECO:0000313" key="1">
    <source>
        <dbReference type="EMBL" id="KAK1371521.1"/>
    </source>
</evidence>
<proteinExistence type="predicted"/>
<reference evidence="1" key="1">
    <citation type="submission" date="2023-02" db="EMBL/GenBank/DDBJ databases">
        <title>Genome of toxic invasive species Heracleum sosnowskyi carries increased number of genes despite the absence of recent whole-genome duplications.</title>
        <authorList>
            <person name="Schelkunov M."/>
            <person name="Shtratnikova V."/>
            <person name="Makarenko M."/>
            <person name="Klepikova A."/>
            <person name="Omelchenko D."/>
            <person name="Novikova G."/>
            <person name="Obukhova E."/>
            <person name="Bogdanov V."/>
            <person name="Penin A."/>
            <person name="Logacheva M."/>
        </authorList>
    </citation>
    <scope>NUCLEOTIDE SEQUENCE</scope>
    <source>
        <strain evidence="1">Hsosn_3</strain>
        <tissue evidence="1">Leaf</tissue>
    </source>
</reference>
<dbReference type="EMBL" id="JAUIZM010000008">
    <property type="protein sequence ID" value="KAK1371521.1"/>
    <property type="molecule type" value="Genomic_DNA"/>
</dbReference>
<reference evidence="1" key="2">
    <citation type="submission" date="2023-05" db="EMBL/GenBank/DDBJ databases">
        <authorList>
            <person name="Schelkunov M.I."/>
        </authorList>
    </citation>
    <scope>NUCLEOTIDE SEQUENCE</scope>
    <source>
        <strain evidence="1">Hsosn_3</strain>
        <tissue evidence="1">Leaf</tissue>
    </source>
</reference>
<gene>
    <name evidence="1" type="ORF">POM88_037613</name>
</gene>
<evidence type="ECO:0000313" key="2">
    <source>
        <dbReference type="Proteomes" id="UP001237642"/>
    </source>
</evidence>
<name>A0AAD8MFH3_9APIA</name>
<dbReference type="AlphaFoldDB" id="A0AAD8MFH3"/>
<comment type="caution">
    <text evidence="1">The sequence shown here is derived from an EMBL/GenBank/DDBJ whole genome shotgun (WGS) entry which is preliminary data.</text>
</comment>
<keyword evidence="2" id="KW-1185">Reference proteome</keyword>
<dbReference type="Proteomes" id="UP001237642">
    <property type="component" value="Unassembled WGS sequence"/>
</dbReference>